<keyword evidence="3" id="KW-1003">Cell membrane</keyword>
<comment type="subcellular location">
    <subcellularLocation>
        <location evidence="1">Cell membrane</location>
        <topology evidence="1">Peripheral membrane protein</topology>
    </subcellularLocation>
</comment>
<dbReference type="SMART" id="SM00382">
    <property type="entry name" value="AAA"/>
    <property type="match status" value="1"/>
</dbReference>
<dbReference type="InterPro" id="IPR003439">
    <property type="entry name" value="ABC_transporter-like_ATP-bd"/>
</dbReference>
<gene>
    <name evidence="8" type="ORF">A2V47_01530</name>
</gene>
<dbReference type="GO" id="GO:0005524">
    <property type="term" value="F:ATP binding"/>
    <property type="evidence" value="ECO:0007669"/>
    <property type="project" value="UniProtKB-KW"/>
</dbReference>
<dbReference type="PANTHER" id="PTHR42788:SF7">
    <property type="entry name" value="NITRATE ABC TRANSPORTER ATP-BINDING PROTEIN"/>
    <property type="match status" value="1"/>
</dbReference>
<evidence type="ECO:0000313" key="8">
    <source>
        <dbReference type="EMBL" id="OGD14747.1"/>
    </source>
</evidence>
<dbReference type="InterPro" id="IPR027417">
    <property type="entry name" value="P-loop_NTPase"/>
</dbReference>
<dbReference type="InterPro" id="IPR017871">
    <property type="entry name" value="ABC_transporter-like_CS"/>
</dbReference>
<dbReference type="InterPro" id="IPR003593">
    <property type="entry name" value="AAA+_ATPase"/>
</dbReference>
<evidence type="ECO:0000313" key="9">
    <source>
        <dbReference type="Proteomes" id="UP000177701"/>
    </source>
</evidence>
<reference evidence="8 9" key="1">
    <citation type="journal article" date="2016" name="Nat. Commun.">
        <title>Thousands of microbial genomes shed light on interconnected biogeochemical processes in an aquifer system.</title>
        <authorList>
            <person name="Anantharaman K."/>
            <person name="Brown C.T."/>
            <person name="Hug L.A."/>
            <person name="Sharon I."/>
            <person name="Castelle C.J."/>
            <person name="Probst A.J."/>
            <person name="Thomas B.C."/>
            <person name="Singh A."/>
            <person name="Wilkins M.J."/>
            <person name="Karaoz U."/>
            <person name="Brodie E.L."/>
            <person name="Williams K.H."/>
            <person name="Hubbard S.S."/>
            <person name="Banfield J.F."/>
        </authorList>
    </citation>
    <scope>NUCLEOTIDE SEQUENCE [LARGE SCALE GENOMIC DNA]</scope>
</reference>
<evidence type="ECO:0000256" key="6">
    <source>
        <dbReference type="ARBA" id="ARBA00023136"/>
    </source>
</evidence>
<dbReference type="EMBL" id="MEYH01000076">
    <property type="protein sequence ID" value="OGD14747.1"/>
    <property type="molecule type" value="Genomic_DNA"/>
</dbReference>
<evidence type="ECO:0000259" key="7">
    <source>
        <dbReference type="PROSITE" id="PS50893"/>
    </source>
</evidence>
<comment type="caution">
    <text evidence="8">The sequence shown here is derived from an EMBL/GenBank/DDBJ whole genome shotgun (WGS) entry which is preliminary data.</text>
</comment>
<dbReference type="PROSITE" id="PS50893">
    <property type="entry name" value="ABC_TRANSPORTER_2"/>
    <property type="match status" value="1"/>
</dbReference>
<dbReference type="Gene3D" id="3.40.50.300">
    <property type="entry name" value="P-loop containing nucleotide triphosphate hydrolases"/>
    <property type="match status" value="1"/>
</dbReference>
<dbReference type="PANTHER" id="PTHR42788">
    <property type="entry name" value="TAURINE IMPORT ATP-BINDING PROTEIN-RELATED"/>
    <property type="match status" value="1"/>
</dbReference>
<evidence type="ECO:0000256" key="1">
    <source>
        <dbReference type="ARBA" id="ARBA00004202"/>
    </source>
</evidence>
<dbReference type="Pfam" id="PF00005">
    <property type="entry name" value="ABC_tran"/>
    <property type="match status" value="1"/>
</dbReference>
<evidence type="ECO:0000256" key="5">
    <source>
        <dbReference type="ARBA" id="ARBA00022840"/>
    </source>
</evidence>
<keyword evidence="2" id="KW-0813">Transport</keyword>
<keyword evidence="6" id="KW-0472">Membrane</keyword>
<sequence length="267" mass="30364">MLIIKKLTKYFAKNSPHETLALENFNLRIGKGDFITIIGSNGAGKSTLLNLIAGTFQQDKGEIRLSGEMISNLPEYRRARWIGRVFQNPLLGTAPYMTIEENLSLSLKREKRGLRLGINKNLRNFFREKLSELNLGLEDNISKKVGLLSGGQRQAMTMLMATMFKPKVLLLDEHTAALDPESSKKILKLTQNLVIERQGDLITLMVTHNMKQALEVGDRTVMMDRGRNIFDIQGEERKKISVDDLVKQFSILGNRKDNYIEDRMVLI</sequence>
<dbReference type="Proteomes" id="UP000177701">
    <property type="component" value="Unassembled WGS sequence"/>
</dbReference>
<feature type="domain" description="ABC transporter" evidence="7">
    <location>
        <begin position="2"/>
        <end position="250"/>
    </location>
</feature>
<accession>A0A1F5AA54</accession>
<dbReference type="InterPro" id="IPR050166">
    <property type="entry name" value="ABC_transporter_ATP-bind"/>
</dbReference>
<proteinExistence type="predicted"/>
<dbReference type="GO" id="GO:0005886">
    <property type="term" value="C:plasma membrane"/>
    <property type="evidence" value="ECO:0007669"/>
    <property type="project" value="UniProtKB-SubCell"/>
</dbReference>
<dbReference type="GO" id="GO:0016887">
    <property type="term" value="F:ATP hydrolysis activity"/>
    <property type="evidence" value="ECO:0007669"/>
    <property type="project" value="InterPro"/>
</dbReference>
<name>A0A1F5AA54_9BACT</name>
<keyword evidence="4" id="KW-0547">Nucleotide-binding</keyword>
<evidence type="ECO:0000256" key="4">
    <source>
        <dbReference type="ARBA" id="ARBA00022741"/>
    </source>
</evidence>
<evidence type="ECO:0000256" key="3">
    <source>
        <dbReference type="ARBA" id="ARBA00022475"/>
    </source>
</evidence>
<dbReference type="AlphaFoldDB" id="A0A1F5AA54"/>
<dbReference type="STRING" id="1797291.A2V47_01530"/>
<protein>
    <submittedName>
        <fullName evidence="8">ABC transporter ATP-binding protein</fullName>
    </submittedName>
</protein>
<dbReference type="SUPFAM" id="SSF52540">
    <property type="entry name" value="P-loop containing nucleoside triphosphate hydrolases"/>
    <property type="match status" value="1"/>
</dbReference>
<keyword evidence="5 8" id="KW-0067">ATP-binding</keyword>
<dbReference type="PROSITE" id="PS00211">
    <property type="entry name" value="ABC_TRANSPORTER_1"/>
    <property type="match status" value="1"/>
</dbReference>
<organism evidence="8 9">
    <name type="scientific">Candidatus Sediminicultor quintus</name>
    <dbReference type="NCBI Taxonomy" id="1797291"/>
    <lineage>
        <taxon>Bacteria</taxon>
        <taxon>Pseudomonadati</taxon>
        <taxon>Atribacterota</taxon>
        <taxon>Candidatus Phoenicimicrobiia</taxon>
        <taxon>Candidatus Pheonicimicrobiales</taxon>
        <taxon>Candidatus Phoenicimicrobiaceae</taxon>
        <taxon>Candidatus Sediminicultor</taxon>
    </lineage>
</organism>
<evidence type="ECO:0000256" key="2">
    <source>
        <dbReference type="ARBA" id="ARBA00022448"/>
    </source>
</evidence>